<dbReference type="PANTHER" id="PTHR43409">
    <property type="entry name" value="ANAEROBIC MAGNESIUM-PROTOPORPHYRIN IX MONOMETHYL ESTER CYCLASE-RELATED"/>
    <property type="match status" value="1"/>
</dbReference>
<dbReference type="InterPro" id="IPR007197">
    <property type="entry name" value="rSAM"/>
</dbReference>
<dbReference type="Pfam" id="PF02310">
    <property type="entry name" value="B12-binding"/>
    <property type="match status" value="1"/>
</dbReference>
<proteinExistence type="predicted"/>
<keyword evidence="5" id="KW-0479">Metal-binding</keyword>
<evidence type="ECO:0000256" key="5">
    <source>
        <dbReference type="ARBA" id="ARBA00022723"/>
    </source>
</evidence>
<evidence type="ECO:0000256" key="3">
    <source>
        <dbReference type="ARBA" id="ARBA00022679"/>
    </source>
</evidence>
<dbReference type="InterPro" id="IPR051198">
    <property type="entry name" value="BchE-like"/>
</dbReference>
<dbReference type="SFLD" id="SFLDG01123">
    <property type="entry name" value="methyltransferase_(Class_B)"/>
    <property type="match status" value="1"/>
</dbReference>
<evidence type="ECO:0000256" key="1">
    <source>
        <dbReference type="ARBA" id="ARBA00001966"/>
    </source>
</evidence>
<dbReference type="GO" id="GO:0003824">
    <property type="term" value="F:catalytic activity"/>
    <property type="evidence" value="ECO:0007669"/>
    <property type="project" value="InterPro"/>
</dbReference>
<dbReference type="PROSITE" id="PS51918">
    <property type="entry name" value="RADICAL_SAM"/>
    <property type="match status" value="1"/>
</dbReference>
<protein>
    <submittedName>
        <fullName evidence="10">Radical SAM protein</fullName>
    </submittedName>
</protein>
<dbReference type="CDD" id="cd01335">
    <property type="entry name" value="Radical_SAM"/>
    <property type="match status" value="1"/>
</dbReference>
<feature type="domain" description="Radical SAM core" evidence="9">
    <location>
        <begin position="221"/>
        <end position="445"/>
    </location>
</feature>
<dbReference type="InterPro" id="IPR006158">
    <property type="entry name" value="Cobalamin-bd"/>
</dbReference>
<dbReference type="InterPro" id="IPR023404">
    <property type="entry name" value="rSAM_horseshoe"/>
</dbReference>
<dbReference type="Gene3D" id="3.40.50.280">
    <property type="entry name" value="Cobalamin-binding domain"/>
    <property type="match status" value="1"/>
</dbReference>
<reference evidence="10 11" key="1">
    <citation type="submission" date="2017-09" db="EMBL/GenBank/DDBJ databases">
        <authorList>
            <person name="Lee N."/>
            <person name="Cho B.-K."/>
        </authorList>
    </citation>
    <scope>NUCLEOTIDE SEQUENCE [LARGE SCALE GENOMIC DNA]</scope>
    <source>
        <strain evidence="10 11">ATCC 12853</strain>
    </source>
</reference>
<keyword evidence="3" id="KW-0808">Transferase</keyword>
<organism evidence="10 11">
    <name type="scientific">Streptomyces kanamyceticus</name>
    <dbReference type="NCBI Taxonomy" id="1967"/>
    <lineage>
        <taxon>Bacteria</taxon>
        <taxon>Bacillati</taxon>
        <taxon>Actinomycetota</taxon>
        <taxon>Actinomycetes</taxon>
        <taxon>Kitasatosporales</taxon>
        <taxon>Streptomycetaceae</taxon>
        <taxon>Streptomyces</taxon>
    </lineage>
</organism>
<dbReference type="SMART" id="SM00729">
    <property type="entry name" value="Elp3"/>
    <property type="match status" value="1"/>
</dbReference>
<keyword evidence="7" id="KW-0411">Iron-sulfur</keyword>
<dbReference type="InterPro" id="IPR006638">
    <property type="entry name" value="Elp3/MiaA/NifB-like_rSAM"/>
</dbReference>
<dbReference type="OrthoDB" id="5298546at2"/>
<dbReference type="GO" id="GO:0051539">
    <property type="term" value="F:4 iron, 4 sulfur cluster binding"/>
    <property type="evidence" value="ECO:0007669"/>
    <property type="project" value="UniProtKB-KW"/>
</dbReference>
<dbReference type="RefSeq" id="WP_055548271.1">
    <property type="nucleotide sequence ID" value="NZ_CP023699.1"/>
</dbReference>
<evidence type="ECO:0000256" key="2">
    <source>
        <dbReference type="ARBA" id="ARBA00022603"/>
    </source>
</evidence>
<evidence type="ECO:0000259" key="8">
    <source>
        <dbReference type="PROSITE" id="PS51332"/>
    </source>
</evidence>
<sequence length="629" mass="69503">MRILLVKPPIRACMVEVGRHVPIGLAYLSAVLREQGHHTTVFDSLAFVEDNHIVGEADLTETERAKIRHHPRWRHVMHWGARWERIEEALREARPDVIGISCMFTPFYEAAYDVARLAKRIHPEATVLLGGQHGTVCYPHVLQLPEIDVVVLGEAESTIGPLITALGEGRRLDELPGIAFRCGAGHCACPDPGAPHIRPRAPFVADLDALPLPAADQLDFSRYDDATTLITSRGCPFSCTFCTVHATVGKEFRARSAQSVVEEIQRYVEGFGVRQFLIEDDNFTFDVERVHEICRAIMEQGLRVRLRLPNGITVVKLSEELVEAMVGAGFESLFFGLETTDVKRLRKLRKGFTSLAKVAAGAEIFRRHGLDVNGSLIVGLPGQNLAEIAQDSVNCALAGVRFYTNPFYPIPGSPDYRTCLSAGLIDPLTEPALFDQYNFAFGNGELSAQEMYWAWIVTQAVALWPRYVVEGGARREQGLVTLPEAARRLVDHSELLRATGRRPDVPALVKDFTVRGDELRIRTHPQGCFCATQRVIGEDQEDHDGVRVIRATDTCLYSGDVIAAALSAYTGSPYRAEQVAAVTAGDAEACVFTLHPTDAEPVVPILRTFLDRLDATRHEPDHLLVPSNA</sequence>
<feature type="domain" description="B12-binding" evidence="8">
    <location>
        <begin position="7"/>
        <end position="173"/>
    </location>
</feature>
<dbReference type="GO" id="GO:0046872">
    <property type="term" value="F:metal ion binding"/>
    <property type="evidence" value="ECO:0007669"/>
    <property type="project" value="UniProtKB-KW"/>
</dbReference>
<evidence type="ECO:0000256" key="6">
    <source>
        <dbReference type="ARBA" id="ARBA00023004"/>
    </source>
</evidence>
<evidence type="ECO:0000256" key="4">
    <source>
        <dbReference type="ARBA" id="ARBA00022691"/>
    </source>
</evidence>
<dbReference type="GO" id="GO:0031419">
    <property type="term" value="F:cobalamin binding"/>
    <property type="evidence" value="ECO:0007669"/>
    <property type="project" value="InterPro"/>
</dbReference>
<dbReference type="PROSITE" id="PS51332">
    <property type="entry name" value="B12_BINDING"/>
    <property type="match status" value="1"/>
</dbReference>
<evidence type="ECO:0000313" key="11">
    <source>
        <dbReference type="Proteomes" id="UP000325529"/>
    </source>
</evidence>
<keyword evidence="6" id="KW-0408">Iron</keyword>
<dbReference type="Gene3D" id="3.80.30.20">
    <property type="entry name" value="tm_1862 like domain"/>
    <property type="match status" value="1"/>
</dbReference>
<dbReference type="KEGG" id="ska:CP970_31540"/>
<dbReference type="SFLD" id="SFLDS00029">
    <property type="entry name" value="Radical_SAM"/>
    <property type="match status" value="1"/>
</dbReference>
<dbReference type="InterPro" id="IPR036724">
    <property type="entry name" value="Cobalamin-bd_sf"/>
</dbReference>
<keyword evidence="11" id="KW-1185">Reference proteome</keyword>
<name>A0A5J6GH60_STRKN</name>
<evidence type="ECO:0000313" key="10">
    <source>
        <dbReference type="EMBL" id="QEU94819.1"/>
    </source>
</evidence>
<evidence type="ECO:0000259" key="9">
    <source>
        <dbReference type="PROSITE" id="PS51918"/>
    </source>
</evidence>
<dbReference type="SUPFAM" id="SSF102114">
    <property type="entry name" value="Radical SAM enzymes"/>
    <property type="match status" value="1"/>
</dbReference>
<evidence type="ECO:0000256" key="7">
    <source>
        <dbReference type="ARBA" id="ARBA00023014"/>
    </source>
</evidence>
<dbReference type="InterPro" id="IPR034466">
    <property type="entry name" value="Methyltransferase_Class_B"/>
</dbReference>
<comment type="cofactor">
    <cofactor evidence="1">
        <name>[4Fe-4S] cluster</name>
        <dbReference type="ChEBI" id="CHEBI:49883"/>
    </cofactor>
</comment>
<dbReference type="Pfam" id="PF04055">
    <property type="entry name" value="Radical_SAM"/>
    <property type="match status" value="1"/>
</dbReference>
<dbReference type="CDD" id="cd02068">
    <property type="entry name" value="radical_SAM_B12_BD"/>
    <property type="match status" value="1"/>
</dbReference>
<dbReference type="AlphaFoldDB" id="A0A5J6GH60"/>
<dbReference type="InterPro" id="IPR058240">
    <property type="entry name" value="rSAM_sf"/>
</dbReference>
<dbReference type="SFLD" id="SFLDG01082">
    <property type="entry name" value="B12-binding_domain_containing"/>
    <property type="match status" value="1"/>
</dbReference>
<dbReference type="EMBL" id="CP023699">
    <property type="protein sequence ID" value="QEU94819.1"/>
    <property type="molecule type" value="Genomic_DNA"/>
</dbReference>
<dbReference type="GO" id="GO:0005829">
    <property type="term" value="C:cytosol"/>
    <property type="evidence" value="ECO:0007669"/>
    <property type="project" value="TreeGrafter"/>
</dbReference>
<dbReference type="SUPFAM" id="SSF52242">
    <property type="entry name" value="Cobalamin (vitamin B12)-binding domain"/>
    <property type="match status" value="1"/>
</dbReference>
<dbReference type="PANTHER" id="PTHR43409:SF7">
    <property type="entry name" value="BLL1977 PROTEIN"/>
    <property type="match status" value="1"/>
</dbReference>
<dbReference type="SFLD" id="SFLDF00416">
    <property type="entry name" value="fortimicin-like_methyltransfer"/>
    <property type="match status" value="1"/>
</dbReference>
<keyword evidence="4" id="KW-0949">S-adenosyl-L-methionine</keyword>
<accession>A0A5J6GH60</accession>
<keyword evidence="2" id="KW-0489">Methyltransferase</keyword>
<gene>
    <name evidence="10" type="ORF">CP970_31540</name>
</gene>
<dbReference type="Proteomes" id="UP000325529">
    <property type="component" value="Chromosome"/>
</dbReference>